<organism evidence="1 2">
    <name type="scientific">Stenotrophomonas acidaminiphila</name>
    <dbReference type="NCBI Taxonomy" id="128780"/>
    <lineage>
        <taxon>Bacteria</taxon>
        <taxon>Pseudomonadati</taxon>
        <taxon>Pseudomonadota</taxon>
        <taxon>Gammaproteobacteria</taxon>
        <taxon>Lysobacterales</taxon>
        <taxon>Lysobacteraceae</taxon>
        <taxon>Stenotrophomonas</taxon>
    </lineage>
</organism>
<gene>
    <name evidence="1" type="ORF">AOT14_23340</name>
</gene>
<evidence type="ECO:0000313" key="2">
    <source>
        <dbReference type="Proteomes" id="UP000061010"/>
    </source>
</evidence>
<name>A0A0S1B0X3_9GAMM</name>
<dbReference type="PATRIC" id="fig|128780.6.peg.2351"/>
<sequence length="88" mass="9743">MRAAPAAAPADAQVRASASALREQARIEVMPVAPADADAQLPRRQWLERIRARRAEGDLDSARASLERFVQTYPEARIPRDLRPLLGN</sequence>
<dbReference type="KEGG" id="sacz:AOT14_23340"/>
<dbReference type="Proteomes" id="UP000061010">
    <property type="component" value="Chromosome"/>
</dbReference>
<protein>
    <submittedName>
        <fullName evidence="1">Uncharacterized protein</fullName>
    </submittedName>
</protein>
<keyword evidence="2" id="KW-1185">Reference proteome</keyword>
<dbReference type="AlphaFoldDB" id="A0A0S1B0X3"/>
<reference evidence="1 2" key="1">
    <citation type="journal article" date="2015" name="Genome Announc.">
        <title>Complete Genome Sequencing of Stenotrophomonas acidaminiphila ZAC14D2_NAIMI4_2, a Multidrug-Resistant Strain Isolated from Sediments of a Polluted River in Mexico, Uncovers New Antibiotic Resistance Genes and a Novel Class-II Lasso Peptide Biosynthesis Gene Cluster.</title>
        <authorList>
            <person name="Vinuesa P."/>
            <person name="Ochoa-Sanchez L.E."/>
        </authorList>
    </citation>
    <scope>NUCLEOTIDE SEQUENCE [LARGE SCALE GENOMIC DNA]</scope>
    <source>
        <strain evidence="1 2">ZAC14D2_NAIMI4_2</strain>
    </source>
</reference>
<dbReference type="EMBL" id="CP012900">
    <property type="protein sequence ID" value="ALJ28702.1"/>
    <property type="molecule type" value="Genomic_DNA"/>
</dbReference>
<evidence type="ECO:0000313" key="1">
    <source>
        <dbReference type="EMBL" id="ALJ28702.1"/>
    </source>
</evidence>
<accession>A0A0S1B0X3</accession>
<proteinExistence type="predicted"/>